<gene>
    <name evidence="2" type="ORF">I2488_18900</name>
</gene>
<protein>
    <submittedName>
        <fullName evidence="2">Capsule biosynthesis protein</fullName>
    </submittedName>
</protein>
<keyword evidence="1" id="KW-0175">Coiled coil</keyword>
<dbReference type="Proteomes" id="UP000600799">
    <property type="component" value="Unassembled WGS sequence"/>
</dbReference>
<organism evidence="2 3">
    <name type="scientific">Novosphingobium jiangmenense</name>
    <dbReference type="NCBI Taxonomy" id="2791981"/>
    <lineage>
        <taxon>Bacteria</taxon>
        <taxon>Pseudomonadati</taxon>
        <taxon>Pseudomonadota</taxon>
        <taxon>Alphaproteobacteria</taxon>
        <taxon>Sphingomonadales</taxon>
        <taxon>Sphingomonadaceae</taxon>
        <taxon>Novosphingobium</taxon>
    </lineage>
</organism>
<dbReference type="PANTHER" id="PTHR32309:SF13">
    <property type="entry name" value="FERRIC ENTEROBACTIN TRANSPORT PROTEIN FEPE"/>
    <property type="match status" value="1"/>
</dbReference>
<proteinExistence type="predicted"/>
<reference evidence="2 3" key="1">
    <citation type="submission" date="2020-11" db="EMBL/GenBank/DDBJ databases">
        <title>The genome sequence of Novosphingobium sp. 1Y9A.</title>
        <authorList>
            <person name="Liu Y."/>
        </authorList>
    </citation>
    <scope>NUCLEOTIDE SEQUENCE [LARGE SCALE GENOMIC DNA]</scope>
    <source>
        <strain evidence="2 3">1Y9A</strain>
    </source>
</reference>
<accession>A0ABS0HLF4</accession>
<sequence length="376" mass="40724">MTAWQRIGRLRERRIRVYVYCVLGAVLAVLCLFPRPFMARAKVVPGDNNAASLFSMSGAGTQLQNLASLFGDRSATEVTLQLAKSDAVGRDVVARLKLAGPGRPYADERAALVALEKRVDIHSLLGGIIEFETRAYDQDWALDLTKAYVAAMSDRMGAYVRMQVSRKRRIVEDRLNSSQERLVQAQTQLEAFRKANRIADPTAQLGEQLTVRAGLEGQLQAKQVELSTLRDIAGPDNPRLAVVAGQVASLQAQIARAATAKDGQASPNVGAISETALAYARLYRNFAFAQGVSDVYQRAAEEIAVQEIVSQDRAQLSVIDVPHVDPDRYFNTTAVALLALLAGLIVFVEFYAPATGLFDPGAGPRETGPTPSAPAD</sequence>
<dbReference type="RefSeq" id="WP_196277342.1">
    <property type="nucleotide sequence ID" value="NZ_JADQDC010000020.1"/>
</dbReference>
<name>A0ABS0HLF4_9SPHN</name>
<evidence type="ECO:0000313" key="2">
    <source>
        <dbReference type="EMBL" id="MBF9153076.1"/>
    </source>
</evidence>
<keyword evidence="3" id="KW-1185">Reference proteome</keyword>
<feature type="coiled-coil region" evidence="1">
    <location>
        <begin position="168"/>
        <end position="195"/>
    </location>
</feature>
<dbReference type="InterPro" id="IPR050445">
    <property type="entry name" value="Bact_polysacc_biosynth/exp"/>
</dbReference>
<evidence type="ECO:0000256" key="1">
    <source>
        <dbReference type="SAM" id="Coils"/>
    </source>
</evidence>
<dbReference type="PANTHER" id="PTHR32309">
    <property type="entry name" value="TYROSINE-PROTEIN KINASE"/>
    <property type="match status" value="1"/>
</dbReference>
<comment type="caution">
    <text evidence="2">The sequence shown here is derived from an EMBL/GenBank/DDBJ whole genome shotgun (WGS) entry which is preliminary data.</text>
</comment>
<dbReference type="EMBL" id="JADQDC010000020">
    <property type="protein sequence ID" value="MBF9153076.1"/>
    <property type="molecule type" value="Genomic_DNA"/>
</dbReference>
<evidence type="ECO:0000313" key="3">
    <source>
        <dbReference type="Proteomes" id="UP000600799"/>
    </source>
</evidence>